<feature type="compositionally biased region" description="Basic and acidic residues" evidence="1">
    <location>
        <begin position="106"/>
        <end position="116"/>
    </location>
</feature>
<evidence type="ECO:0000313" key="3">
    <source>
        <dbReference type="Proteomes" id="UP000769528"/>
    </source>
</evidence>
<feature type="compositionally biased region" description="Polar residues" evidence="1">
    <location>
        <begin position="211"/>
        <end position="228"/>
    </location>
</feature>
<protein>
    <submittedName>
        <fullName evidence="2">Uncharacterized protein</fullName>
    </submittedName>
</protein>
<dbReference type="AlphaFoldDB" id="A0A9P8P250"/>
<feature type="compositionally biased region" description="Polar residues" evidence="1">
    <location>
        <begin position="117"/>
        <end position="144"/>
    </location>
</feature>
<feature type="region of interest" description="Disordered" evidence="1">
    <location>
        <begin position="92"/>
        <end position="144"/>
    </location>
</feature>
<feature type="region of interest" description="Disordered" evidence="1">
    <location>
        <begin position="184"/>
        <end position="228"/>
    </location>
</feature>
<feature type="compositionally biased region" description="Pro residues" evidence="1">
    <location>
        <begin position="252"/>
        <end position="264"/>
    </location>
</feature>
<gene>
    <name evidence="2" type="ORF">WICMUC_005890</name>
</gene>
<evidence type="ECO:0000256" key="1">
    <source>
        <dbReference type="SAM" id="MobiDB-lite"/>
    </source>
</evidence>
<comment type="caution">
    <text evidence="2">The sequence shown here is derived from an EMBL/GenBank/DDBJ whole genome shotgun (WGS) entry which is preliminary data.</text>
</comment>
<evidence type="ECO:0000313" key="2">
    <source>
        <dbReference type="EMBL" id="KAH3663900.1"/>
    </source>
</evidence>
<sequence length="314" mass="37110">MSFLTDEEREKEFSKIIELRDRLLSDTSKENDIRMKRLKLEKKIRNEYYEKSDYVVNLRHGRYDLINPDTLNHIYTPIKELNKAQYQVYKSRKQRETEDNQLQVEKNPEQPIDLHQENTITGNINPLNNIPYSNTSQSSNPTSVQQQLEQLTQLQQLIEIQKQHQKQLAQQQQVLFQHQQQQQQLQQQQQQHHHQEHQPQQLYHQPPPPGFQQSHSPIPYQIPTNNPQTAQQSFDYQTIYQLSQILNRAAPPINPPPPPPPLPQPHSSEISYPQETYYGNMYSMPIGQSDSYQNSNQQKNYDGNHNNSENNLPY</sequence>
<name>A0A9P8P250_9ASCO</name>
<reference evidence="2" key="1">
    <citation type="journal article" date="2021" name="Open Biol.">
        <title>Shared evolutionary footprints suggest mitochondrial oxidative damage underlies multiple complex I losses in fungi.</title>
        <authorList>
            <person name="Schikora-Tamarit M.A."/>
            <person name="Marcet-Houben M."/>
            <person name="Nosek J."/>
            <person name="Gabaldon T."/>
        </authorList>
    </citation>
    <scope>NUCLEOTIDE SEQUENCE</scope>
    <source>
        <strain evidence="2">CBS6341</strain>
    </source>
</reference>
<dbReference type="EMBL" id="JAEUBF010001525">
    <property type="protein sequence ID" value="KAH3663900.1"/>
    <property type="molecule type" value="Genomic_DNA"/>
</dbReference>
<feature type="compositionally biased region" description="Polar residues" evidence="1">
    <location>
        <begin position="286"/>
        <end position="314"/>
    </location>
</feature>
<accession>A0A9P8P250</accession>
<feature type="region of interest" description="Disordered" evidence="1">
    <location>
        <begin position="248"/>
        <end position="314"/>
    </location>
</feature>
<dbReference type="Proteomes" id="UP000769528">
    <property type="component" value="Unassembled WGS sequence"/>
</dbReference>
<keyword evidence="3" id="KW-1185">Reference proteome</keyword>
<proteinExistence type="predicted"/>
<dbReference type="OrthoDB" id="10629983at2759"/>
<reference evidence="2" key="2">
    <citation type="submission" date="2021-01" db="EMBL/GenBank/DDBJ databases">
        <authorList>
            <person name="Schikora-Tamarit M.A."/>
        </authorList>
    </citation>
    <scope>NUCLEOTIDE SEQUENCE</scope>
    <source>
        <strain evidence="2">CBS6341</strain>
    </source>
</reference>
<organism evidence="2 3">
    <name type="scientific">Wickerhamomyces mucosus</name>
    <dbReference type="NCBI Taxonomy" id="1378264"/>
    <lineage>
        <taxon>Eukaryota</taxon>
        <taxon>Fungi</taxon>
        <taxon>Dikarya</taxon>
        <taxon>Ascomycota</taxon>
        <taxon>Saccharomycotina</taxon>
        <taxon>Saccharomycetes</taxon>
        <taxon>Phaffomycetales</taxon>
        <taxon>Wickerhamomycetaceae</taxon>
        <taxon>Wickerhamomyces</taxon>
    </lineage>
</organism>